<name>A0A917DEE3_9MICO</name>
<organism evidence="1 2">
    <name type="scientific">Microbacterium faecale</name>
    <dbReference type="NCBI Taxonomy" id="1804630"/>
    <lineage>
        <taxon>Bacteria</taxon>
        <taxon>Bacillati</taxon>
        <taxon>Actinomycetota</taxon>
        <taxon>Actinomycetes</taxon>
        <taxon>Micrococcales</taxon>
        <taxon>Microbacteriaceae</taxon>
        <taxon>Microbacterium</taxon>
    </lineage>
</organism>
<dbReference type="AlphaFoldDB" id="A0A917DEE3"/>
<keyword evidence="2" id="KW-1185">Reference proteome</keyword>
<evidence type="ECO:0000313" key="2">
    <source>
        <dbReference type="Proteomes" id="UP000633205"/>
    </source>
</evidence>
<dbReference type="RefSeq" id="WP_188711110.1">
    <property type="nucleotide sequence ID" value="NZ_BMHO01000001.1"/>
</dbReference>
<gene>
    <name evidence="1" type="ORF">GCM10010915_09210</name>
</gene>
<reference evidence="1" key="1">
    <citation type="journal article" date="2014" name="Int. J. Syst. Evol. Microbiol.">
        <title>Complete genome sequence of Corynebacterium casei LMG S-19264T (=DSM 44701T), isolated from a smear-ripened cheese.</title>
        <authorList>
            <consortium name="US DOE Joint Genome Institute (JGI-PGF)"/>
            <person name="Walter F."/>
            <person name="Albersmeier A."/>
            <person name="Kalinowski J."/>
            <person name="Ruckert C."/>
        </authorList>
    </citation>
    <scope>NUCLEOTIDE SEQUENCE</scope>
    <source>
        <strain evidence="1">CGMCC 1.15152</strain>
    </source>
</reference>
<accession>A0A917DEE3</accession>
<sequence>MNRWPWHPSSEKAWPASGTTLKTGLAQLLSRLEASGVKVEWNDSPGMRVSSSAFTSRSHVEQLTADLTGAEISIDGSRLAHDDGAWIPDPSRDEVVSRTPGSIGELRLRADPVTVEGVEMRAEVAVTHAPIEWILVRRNGRLLGTFGEGRDDEKRTRGSFRFSMAQEDIAALALSLAQSRMRDATRWTASAKDLKLAVKPQGENRFVVTVGGAAKVFFVPMSARIGFDVSVSEAGEVTVHRATAASKSFLTKLLLLPLRPQLREMAGTAFQFGSSSLEVSGLKIDAEGGRLSVRGDLRARGNSDDATFGTRAR</sequence>
<proteinExistence type="predicted"/>
<dbReference type="Proteomes" id="UP000633205">
    <property type="component" value="Unassembled WGS sequence"/>
</dbReference>
<reference evidence="1" key="2">
    <citation type="submission" date="2020-09" db="EMBL/GenBank/DDBJ databases">
        <authorList>
            <person name="Sun Q."/>
            <person name="Zhou Y."/>
        </authorList>
    </citation>
    <scope>NUCLEOTIDE SEQUENCE</scope>
    <source>
        <strain evidence="1">CGMCC 1.15152</strain>
    </source>
</reference>
<comment type="caution">
    <text evidence="1">The sequence shown here is derived from an EMBL/GenBank/DDBJ whole genome shotgun (WGS) entry which is preliminary data.</text>
</comment>
<evidence type="ECO:0000313" key="1">
    <source>
        <dbReference type="EMBL" id="GGD31080.1"/>
    </source>
</evidence>
<dbReference type="EMBL" id="BMHO01000001">
    <property type="protein sequence ID" value="GGD31080.1"/>
    <property type="molecule type" value="Genomic_DNA"/>
</dbReference>
<protein>
    <submittedName>
        <fullName evidence="1">Uncharacterized protein</fullName>
    </submittedName>
</protein>